<dbReference type="SUPFAM" id="SSF52218">
    <property type="entry name" value="Flavoproteins"/>
    <property type="match status" value="1"/>
</dbReference>
<feature type="transmembrane region" description="Helical" evidence="2">
    <location>
        <begin position="252"/>
        <end position="271"/>
    </location>
</feature>
<dbReference type="HOGENOM" id="CLU_557748_0_0_1"/>
<dbReference type="Gene3D" id="1.10.10.10">
    <property type="entry name" value="Winged helix-like DNA-binding domain superfamily/Winged helix DNA-binding domain"/>
    <property type="match status" value="1"/>
</dbReference>
<dbReference type="PANTHER" id="PTHR47307">
    <property type="entry name" value="GLUTATHIONE-REGULATED POTASSIUM-EFFLUX SYSTEM ANCILLARY PROTEIN KEFG"/>
    <property type="match status" value="1"/>
</dbReference>
<dbReference type="InterPro" id="IPR036388">
    <property type="entry name" value="WH-like_DNA-bd_sf"/>
</dbReference>
<keyword evidence="2" id="KW-0812">Transmembrane</keyword>
<keyword evidence="2" id="KW-1133">Transmembrane helix</keyword>
<feature type="transmembrane region" description="Helical" evidence="2">
    <location>
        <begin position="218"/>
        <end position="240"/>
    </location>
</feature>
<dbReference type="Pfam" id="PF02525">
    <property type="entry name" value="Flavodoxin_2"/>
    <property type="match status" value="1"/>
</dbReference>
<dbReference type="AlphaFoldDB" id="A0A0A2W4J4"/>
<keyword evidence="1" id="KW-0560">Oxidoreductase</keyword>
<evidence type="ECO:0000256" key="2">
    <source>
        <dbReference type="SAM" id="Phobius"/>
    </source>
</evidence>
<evidence type="ECO:0000259" key="4">
    <source>
        <dbReference type="Pfam" id="PF04542"/>
    </source>
</evidence>
<dbReference type="STRING" id="1245745.A0A0A2W4J4"/>
<dbReference type="GO" id="GO:0003955">
    <property type="term" value="F:NAD(P)H dehydrogenase (quinone) activity"/>
    <property type="evidence" value="ECO:0007669"/>
    <property type="project" value="TreeGrafter"/>
</dbReference>
<proteinExistence type="predicted"/>
<dbReference type="SUPFAM" id="SSF88946">
    <property type="entry name" value="Sigma2 domain of RNA polymerase sigma factors"/>
    <property type="match status" value="1"/>
</dbReference>
<dbReference type="Gene3D" id="1.10.1740.10">
    <property type="match status" value="1"/>
</dbReference>
<dbReference type="SUPFAM" id="SSF88659">
    <property type="entry name" value="Sigma3 and sigma4 domains of RNA polymerase sigma factors"/>
    <property type="match status" value="1"/>
</dbReference>
<name>A0A0A2W4J4_BEABA</name>
<feature type="domain" description="Flavodoxin-like fold" evidence="3">
    <location>
        <begin position="2"/>
        <end position="165"/>
    </location>
</feature>
<dbReference type="GO" id="GO:0009055">
    <property type="term" value="F:electron transfer activity"/>
    <property type="evidence" value="ECO:0007669"/>
    <property type="project" value="TreeGrafter"/>
</dbReference>
<dbReference type="EMBL" id="ANFO01000044">
    <property type="protein sequence ID" value="KGQ13360.1"/>
    <property type="molecule type" value="Genomic_DNA"/>
</dbReference>
<dbReference type="NCBIfam" id="TIGR02937">
    <property type="entry name" value="sigma70-ECF"/>
    <property type="match status" value="1"/>
</dbReference>
<gene>
    <name evidence="5" type="ORF">BBAD15_g896</name>
</gene>
<dbReference type="GO" id="GO:0010181">
    <property type="term" value="F:FMN binding"/>
    <property type="evidence" value="ECO:0007669"/>
    <property type="project" value="TreeGrafter"/>
</dbReference>
<dbReference type="Proteomes" id="UP000030106">
    <property type="component" value="Unassembled WGS sequence"/>
</dbReference>
<keyword evidence="2" id="KW-0472">Membrane</keyword>
<dbReference type="InterPro" id="IPR046980">
    <property type="entry name" value="KefG/KefF"/>
</dbReference>
<dbReference type="InterPro" id="IPR013325">
    <property type="entry name" value="RNA_pol_sigma_r2"/>
</dbReference>
<dbReference type="PANTHER" id="PTHR47307:SF1">
    <property type="entry name" value="GLUTATHIONE-REGULATED POTASSIUM-EFFLUX SYSTEM ANCILLARY PROTEIN KEFG"/>
    <property type="match status" value="1"/>
</dbReference>
<dbReference type="InterPro" id="IPR014284">
    <property type="entry name" value="RNA_pol_sigma-70_dom"/>
</dbReference>
<dbReference type="InterPro" id="IPR007627">
    <property type="entry name" value="RNA_pol_sigma70_r2"/>
</dbReference>
<comment type="caution">
    <text evidence="5">The sequence shown here is derived from an EMBL/GenBank/DDBJ whole genome shotgun (WGS) entry which is preliminary data.</text>
</comment>
<dbReference type="InterPro" id="IPR003680">
    <property type="entry name" value="Flavodoxin_fold"/>
</dbReference>
<evidence type="ECO:0000313" key="6">
    <source>
        <dbReference type="Proteomes" id="UP000030106"/>
    </source>
</evidence>
<dbReference type="InterPro" id="IPR013324">
    <property type="entry name" value="RNA_pol_sigma_r3/r4-like"/>
</dbReference>
<sequence length="489" mass="55526">MSKTLILLFHPDLSRSSANAALAQEAAKLEHVELVDIQAMYPDGIDIYRDGEREAARLLAAERIVLQFPMHWYSMPAIMRQWQDAVLTRMFYLNYQEEGQKLEGTPLYVAVTAGNVEEAYRPEGRNLFTIESLLAPLRATANRCGLSWCAPFVVYTADKLDAAGLKTKAEANISRADSSTSSQVIISGFTEVNKMRDFDMHRHDHPRRGFCGHRMGKPILLCVVLFVALGLIVMTLWNAVLPGLLGVKDIGFWQSLGLLALCRILFGGLGFRPGMFGKARRRMHERWMQMTPEQREEFMQHRREKFGFVGESLLMAALNGCRTRLKAFIRGRTAGREDAEDILQEVSYQLMKVEQPVENVAAWLFRAARNEMTDRARKKRELPLAGWFGDGEEDDYPEDELAETLFGTPQTPEGEYLKHLLWEELEAALSELPAPQREVFIKTELQDYSVKALAAESGDTVQALLSRKHKAVLYLRTRLRNVYDDLAGH</sequence>
<dbReference type="Pfam" id="PF04542">
    <property type="entry name" value="Sigma70_r2"/>
    <property type="match status" value="1"/>
</dbReference>
<accession>A0A0A2W4J4</accession>
<evidence type="ECO:0000313" key="5">
    <source>
        <dbReference type="EMBL" id="KGQ13360.1"/>
    </source>
</evidence>
<evidence type="ECO:0000259" key="3">
    <source>
        <dbReference type="Pfam" id="PF02525"/>
    </source>
</evidence>
<feature type="domain" description="RNA polymerase sigma-70 region 2" evidence="4">
    <location>
        <begin position="322"/>
        <end position="380"/>
    </location>
</feature>
<organism evidence="5 6">
    <name type="scientific">Beauveria bassiana D1-5</name>
    <dbReference type="NCBI Taxonomy" id="1245745"/>
    <lineage>
        <taxon>Eukaryota</taxon>
        <taxon>Fungi</taxon>
        <taxon>Dikarya</taxon>
        <taxon>Ascomycota</taxon>
        <taxon>Pezizomycotina</taxon>
        <taxon>Sordariomycetes</taxon>
        <taxon>Hypocreomycetidae</taxon>
        <taxon>Hypocreales</taxon>
        <taxon>Cordycipitaceae</taxon>
        <taxon>Beauveria</taxon>
    </lineage>
</organism>
<reference evidence="5 6" key="1">
    <citation type="submission" date="2012-10" db="EMBL/GenBank/DDBJ databases">
        <title>Genome sequencing and analysis of entomopathogenic fungi Beauveria bassiana D1-5.</title>
        <authorList>
            <person name="Li Q."/>
            <person name="Wang L."/>
            <person name="Zhang Z."/>
            <person name="Wang Q."/>
            <person name="Ren J."/>
            <person name="Wang M."/>
            <person name="Xu W."/>
            <person name="Wang J."/>
            <person name="Lu Y."/>
            <person name="Du Q."/>
            <person name="Sun Z."/>
        </authorList>
    </citation>
    <scope>NUCLEOTIDE SEQUENCE [LARGE SCALE GENOMIC DNA]</scope>
    <source>
        <strain evidence="5 6">D1-5</strain>
    </source>
</reference>
<evidence type="ECO:0000256" key="1">
    <source>
        <dbReference type="ARBA" id="ARBA00023002"/>
    </source>
</evidence>
<protein>
    <submittedName>
        <fullName evidence="5">General stress protein 14</fullName>
    </submittedName>
</protein>
<dbReference type="Gene3D" id="3.40.50.360">
    <property type="match status" value="1"/>
</dbReference>
<dbReference type="GO" id="GO:0003700">
    <property type="term" value="F:DNA-binding transcription factor activity"/>
    <property type="evidence" value="ECO:0007669"/>
    <property type="project" value="InterPro"/>
</dbReference>
<dbReference type="GO" id="GO:0006352">
    <property type="term" value="P:DNA-templated transcription initiation"/>
    <property type="evidence" value="ECO:0007669"/>
    <property type="project" value="InterPro"/>
</dbReference>
<dbReference type="InterPro" id="IPR029039">
    <property type="entry name" value="Flavoprotein-like_sf"/>
</dbReference>